<sequence length="86" mass="8852">MTRRPEDPRIRPAVGRLGPCPECAVAALADLGLEDAEIGRYFQAPRSVIARLRGGAGRAPADACAQPCAAGLAARDAGAGRRATAR</sequence>
<accession>A0A1I3IZ69</accession>
<organism evidence="1 2">
    <name type="scientific">Albimonas pacifica</name>
    <dbReference type="NCBI Taxonomy" id="1114924"/>
    <lineage>
        <taxon>Bacteria</taxon>
        <taxon>Pseudomonadati</taxon>
        <taxon>Pseudomonadota</taxon>
        <taxon>Alphaproteobacteria</taxon>
        <taxon>Rhodobacterales</taxon>
        <taxon>Paracoccaceae</taxon>
        <taxon>Albimonas</taxon>
    </lineage>
</organism>
<gene>
    <name evidence="1" type="ORF">SAMN05216258_107286</name>
</gene>
<keyword evidence="2" id="KW-1185">Reference proteome</keyword>
<dbReference type="Proteomes" id="UP000199377">
    <property type="component" value="Unassembled WGS sequence"/>
</dbReference>
<evidence type="ECO:0000313" key="2">
    <source>
        <dbReference type="Proteomes" id="UP000199377"/>
    </source>
</evidence>
<name>A0A1I3IZ69_9RHOB</name>
<dbReference type="AlphaFoldDB" id="A0A1I3IZ69"/>
<protein>
    <submittedName>
        <fullName evidence="1">Uncharacterized protein</fullName>
    </submittedName>
</protein>
<proteinExistence type="predicted"/>
<evidence type="ECO:0000313" key="1">
    <source>
        <dbReference type="EMBL" id="SFI53116.1"/>
    </source>
</evidence>
<dbReference type="EMBL" id="FOQH01000007">
    <property type="protein sequence ID" value="SFI53116.1"/>
    <property type="molecule type" value="Genomic_DNA"/>
</dbReference>
<reference evidence="1 2" key="1">
    <citation type="submission" date="2016-10" db="EMBL/GenBank/DDBJ databases">
        <authorList>
            <person name="de Groot N.N."/>
        </authorList>
    </citation>
    <scope>NUCLEOTIDE SEQUENCE [LARGE SCALE GENOMIC DNA]</scope>
    <source>
        <strain evidence="1 2">CGMCC 1.11030</strain>
    </source>
</reference>